<proteinExistence type="predicted"/>
<accession>A0A0L0FH75</accession>
<gene>
    <name evidence="2" type="ORF">SARC_11649</name>
</gene>
<dbReference type="InterPro" id="IPR029021">
    <property type="entry name" value="Prot-tyrosine_phosphatase-like"/>
</dbReference>
<organism evidence="2 3">
    <name type="scientific">Sphaeroforma arctica JP610</name>
    <dbReference type="NCBI Taxonomy" id="667725"/>
    <lineage>
        <taxon>Eukaryota</taxon>
        <taxon>Ichthyosporea</taxon>
        <taxon>Ichthyophonida</taxon>
        <taxon>Sphaeroforma</taxon>
    </lineage>
</organism>
<dbReference type="RefSeq" id="XP_014149733.1">
    <property type="nucleotide sequence ID" value="XM_014294258.1"/>
</dbReference>
<dbReference type="EMBL" id="KQ243403">
    <property type="protein sequence ID" value="KNC75831.1"/>
    <property type="molecule type" value="Genomic_DNA"/>
</dbReference>
<dbReference type="Proteomes" id="UP000054560">
    <property type="component" value="Unassembled WGS sequence"/>
</dbReference>
<reference evidence="2 3" key="1">
    <citation type="submission" date="2011-02" db="EMBL/GenBank/DDBJ databases">
        <title>The Genome Sequence of Sphaeroforma arctica JP610.</title>
        <authorList>
            <consortium name="The Broad Institute Genome Sequencing Platform"/>
            <person name="Russ C."/>
            <person name="Cuomo C."/>
            <person name="Young S.K."/>
            <person name="Zeng Q."/>
            <person name="Gargeya S."/>
            <person name="Alvarado L."/>
            <person name="Berlin A."/>
            <person name="Chapman S.B."/>
            <person name="Chen Z."/>
            <person name="Freedman E."/>
            <person name="Gellesch M."/>
            <person name="Goldberg J."/>
            <person name="Griggs A."/>
            <person name="Gujja S."/>
            <person name="Heilman E."/>
            <person name="Heiman D."/>
            <person name="Howarth C."/>
            <person name="Mehta T."/>
            <person name="Neiman D."/>
            <person name="Pearson M."/>
            <person name="Roberts A."/>
            <person name="Saif S."/>
            <person name="Shea T."/>
            <person name="Shenoy N."/>
            <person name="Sisk P."/>
            <person name="Stolte C."/>
            <person name="Sykes S."/>
            <person name="White J."/>
            <person name="Yandava C."/>
            <person name="Burger G."/>
            <person name="Gray M.W."/>
            <person name="Holland P.W.H."/>
            <person name="King N."/>
            <person name="Lang F.B.F."/>
            <person name="Roger A.J."/>
            <person name="Ruiz-Trillo I."/>
            <person name="Haas B."/>
            <person name="Nusbaum C."/>
            <person name="Birren B."/>
        </authorList>
    </citation>
    <scope>NUCLEOTIDE SEQUENCE [LARGE SCALE GENOMIC DNA]</scope>
    <source>
        <strain evidence="2 3">JP610</strain>
    </source>
</reference>
<protein>
    <submittedName>
        <fullName evidence="2">Uncharacterized protein</fullName>
    </submittedName>
</protein>
<dbReference type="OrthoDB" id="9988524at2759"/>
<dbReference type="GeneID" id="25912153"/>
<sequence>MSCMLSGPFQPHSEERMDTQAVEKSKAGLHEDYFGAPPRAILGVIRYIQDMHRGVERYLERKGFNEFRQQELRNALLD</sequence>
<evidence type="ECO:0000313" key="2">
    <source>
        <dbReference type="EMBL" id="KNC75831.1"/>
    </source>
</evidence>
<name>A0A0L0FH75_9EUKA</name>
<dbReference type="AlphaFoldDB" id="A0A0L0FH75"/>
<dbReference type="Gene3D" id="3.90.190.10">
    <property type="entry name" value="Protein tyrosine phosphatase superfamily"/>
    <property type="match status" value="1"/>
</dbReference>
<keyword evidence="3" id="KW-1185">Reference proteome</keyword>
<evidence type="ECO:0000256" key="1">
    <source>
        <dbReference type="SAM" id="MobiDB-lite"/>
    </source>
</evidence>
<evidence type="ECO:0000313" key="3">
    <source>
        <dbReference type="Proteomes" id="UP000054560"/>
    </source>
</evidence>
<feature type="region of interest" description="Disordered" evidence="1">
    <location>
        <begin position="1"/>
        <end position="20"/>
    </location>
</feature>